<name>A0ABW7TI20_9NOCA</name>
<dbReference type="GO" id="GO:0032259">
    <property type="term" value="P:methylation"/>
    <property type="evidence" value="ECO:0007669"/>
    <property type="project" value="UniProtKB-KW"/>
</dbReference>
<reference evidence="2 3" key="1">
    <citation type="submission" date="2024-10" db="EMBL/GenBank/DDBJ databases">
        <title>The Natural Products Discovery Center: Release of the First 8490 Sequenced Strains for Exploring Actinobacteria Biosynthetic Diversity.</title>
        <authorList>
            <person name="Kalkreuter E."/>
            <person name="Kautsar S.A."/>
            <person name="Yang D."/>
            <person name="Bader C.D."/>
            <person name="Teijaro C.N."/>
            <person name="Fluegel L."/>
            <person name="Davis C.M."/>
            <person name="Simpson J.R."/>
            <person name="Lauterbach L."/>
            <person name="Steele A.D."/>
            <person name="Gui C."/>
            <person name="Meng S."/>
            <person name="Li G."/>
            <person name="Viehrig K."/>
            <person name="Ye F."/>
            <person name="Su P."/>
            <person name="Kiefer A.F."/>
            <person name="Nichols A."/>
            <person name="Cepeda A.J."/>
            <person name="Yan W."/>
            <person name="Fan B."/>
            <person name="Jiang Y."/>
            <person name="Adhikari A."/>
            <person name="Zheng C.-J."/>
            <person name="Schuster L."/>
            <person name="Cowan T.M."/>
            <person name="Smanski M.J."/>
            <person name="Chevrette M.G."/>
            <person name="De Carvalho L.P.S."/>
            <person name="Shen B."/>
        </authorList>
    </citation>
    <scope>NUCLEOTIDE SEQUENCE [LARGE SCALE GENOMIC DNA]</scope>
    <source>
        <strain evidence="2 3">NPDC020568</strain>
    </source>
</reference>
<dbReference type="Proteomes" id="UP001611263">
    <property type="component" value="Unassembled WGS sequence"/>
</dbReference>
<dbReference type="CDD" id="cd02440">
    <property type="entry name" value="AdoMet_MTases"/>
    <property type="match status" value="1"/>
</dbReference>
<dbReference type="GO" id="GO:0008168">
    <property type="term" value="F:methyltransferase activity"/>
    <property type="evidence" value="ECO:0007669"/>
    <property type="project" value="UniProtKB-KW"/>
</dbReference>
<dbReference type="Gene3D" id="3.40.50.150">
    <property type="entry name" value="Vaccinia Virus protein VP39"/>
    <property type="match status" value="1"/>
</dbReference>
<sequence length="276" mass="29724">MNSPMTTWGAGDYPSMGRHLRSAAKAAVEAAAVGPGDRVFDIATGTGNAALLAARCGGRVTGIDFEPALLRSAEERARCAGFDIEWLCGDLAALPVPDRSADVVLSVFGAMYATDHQAAARELARVAAPGARVVLVSWQPGSVLPAMGQVLAPYLPPPPISSGPPSRWGESTALTEILEPHQLRLTATSSGRVTLPFSSAEEAAGFLIRTAGHVMSEQDRLTADRRWDELHRDMRRFVEQRAKHHHDQLVLPLDYLVASALETTDRPLIRDTPRHI</sequence>
<keyword evidence="2" id="KW-0808">Transferase</keyword>
<evidence type="ECO:0000313" key="3">
    <source>
        <dbReference type="Proteomes" id="UP001611263"/>
    </source>
</evidence>
<dbReference type="EMBL" id="JBIRUQ010000001">
    <property type="protein sequence ID" value="MFI1460680.1"/>
    <property type="molecule type" value="Genomic_DNA"/>
</dbReference>
<gene>
    <name evidence="2" type="ORF">ACH4WX_08140</name>
</gene>
<dbReference type="PANTHER" id="PTHR43591">
    <property type="entry name" value="METHYLTRANSFERASE"/>
    <property type="match status" value="1"/>
</dbReference>
<dbReference type="SUPFAM" id="SSF53335">
    <property type="entry name" value="S-adenosyl-L-methionine-dependent methyltransferases"/>
    <property type="match status" value="1"/>
</dbReference>
<dbReference type="PANTHER" id="PTHR43591:SF24">
    <property type="entry name" value="2-METHOXY-6-POLYPRENYL-1,4-BENZOQUINOL METHYLASE, MITOCHONDRIAL"/>
    <property type="match status" value="1"/>
</dbReference>
<dbReference type="InterPro" id="IPR029063">
    <property type="entry name" value="SAM-dependent_MTases_sf"/>
</dbReference>
<dbReference type="InterPro" id="IPR013216">
    <property type="entry name" value="Methyltransf_11"/>
</dbReference>
<dbReference type="GeneID" id="93509357"/>
<dbReference type="RefSeq" id="WP_081876007.1">
    <property type="nucleotide sequence ID" value="NZ_JBIRUQ010000001.1"/>
</dbReference>
<evidence type="ECO:0000313" key="2">
    <source>
        <dbReference type="EMBL" id="MFI1460680.1"/>
    </source>
</evidence>
<proteinExistence type="predicted"/>
<comment type="caution">
    <text evidence="2">The sequence shown here is derived from an EMBL/GenBank/DDBJ whole genome shotgun (WGS) entry which is preliminary data.</text>
</comment>
<evidence type="ECO:0000259" key="1">
    <source>
        <dbReference type="Pfam" id="PF08241"/>
    </source>
</evidence>
<keyword evidence="3" id="KW-1185">Reference proteome</keyword>
<keyword evidence="2" id="KW-0489">Methyltransferase</keyword>
<accession>A0ABW7TI20</accession>
<dbReference type="Pfam" id="PF08241">
    <property type="entry name" value="Methyltransf_11"/>
    <property type="match status" value="1"/>
</dbReference>
<feature type="domain" description="Methyltransferase type 11" evidence="1">
    <location>
        <begin position="41"/>
        <end position="134"/>
    </location>
</feature>
<protein>
    <submittedName>
        <fullName evidence="2">Class I SAM-dependent methyltransferase</fullName>
        <ecNumber evidence="2">2.1.1.-</ecNumber>
    </submittedName>
</protein>
<dbReference type="EC" id="2.1.1.-" evidence="2"/>
<organism evidence="2 3">
    <name type="scientific">Nocardia carnea</name>
    <dbReference type="NCBI Taxonomy" id="37328"/>
    <lineage>
        <taxon>Bacteria</taxon>
        <taxon>Bacillati</taxon>
        <taxon>Actinomycetota</taxon>
        <taxon>Actinomycetes</taxon>
        <taxon>Mycobacteriales</taxon>
        <taxon>Nocardiaceae</taxon>
        <taxon>Nocardia</taxon>
    </lineage>
</organism>